<evidence type="ECO:0000313" key="1">
    <source>
        <dbReference type="EMBL" id="TWV70781.1"/>
    </source>
</evidence>
<comment type="caution">
    <text evidence="1">The sequence shown here is derived from an EMBL/GenBank/DDBJ whole genome shotgun (WGS) entry which is preliminary data.</text>
</comment>
<reference evidence="1 2" key="1">
    <citation type="submission" date="2019-08" db="EMBL/GenBank/DDBJ databases">
        <title>Genome sequencing of Bacteroides fragilis Sample_iSURF_9.</title>
        <authorList>
            <person name="Chandler J.E."/>
            <person name="Ruoff K.L."/>
            <person name="Price C.E."/>
            <person name="Valls R.A."/>
            <person name="O'Toole G.A."/>
        </authorList>
    </citation>
    <scope>NUCLEOTIDE SEQUENCE [LARGE SCALE GENOMIC DNA]</scope>
    <source>
        <strain evidence="1 2">CFPLTA004_1B</strain>
    </source>
</reference>
<dbReference type="Pfam" id="PF13151">
    <property type="entry name" value="DUF3990"/>
    <property type="match status" value="1"/>
</dbReference>
<dbReference type="InterPro" id="IPR025051">
    <property type="entry name" value="DUF3990"/>
</dbReference>
<dbReference type="RefSeq" id="WP_032576598.1">
    <property type="nucleotide sequence ID" value="NZ_JACEFH010000026.1"/>
</dbReference>
<accession>A0A5C6L790</accession>
<name>A0A5C6L790_BACFG</name>
<dbReference type="EMBL" id="VOHY01000014">
    <property type="protein sequence ID" value="TWV70781.1"/>
    <property type="molecule type" value="Genomic_DNA"/>
</dbReference>
<dbReference type="Proteomes" id="UP000318041">
    <property type="component" value="Unassembled WGS sequence"/>
</dbReference>
<evidence type="ECO:0000313" key="2">
    <source>
        <dbReference type="Proteomes" id="UP000318041"/>
    </source>
</evidence>
<proteinExistence type="predicted"/>
<organism evidence="1 2">
    <name type="scientific">Bacteroides fragilis</name>
    <dbReference type="NCBI Taxonomy" id="817"/>
    <lineage>
        <taxon>Bacteria</taxon>
        <taxon>Pseudomonadati</taxon>
        <taxon>Bacteroidota</taxon>
        <taxon>Bacteroidia</taxon>
        <taxon>Bacteroidales</taxon>
        <taxon>Bacteroidaceae</taxon>
        <taxon>Bacteroides</taxon>
    </lineage>
</organism>
<dbReference type="AlphaFoldDB" id="A0A5C6L790"/>
<sequence>MLKVYHGATCIVRRPLCNAGRPNLDFGRGFYVTDLREQAVSWAERQSAGRGLESLLNVYELDIDRVRVTYRCLRFEAYDEAWLNFIANSRKGLQPWQNYDFIEGGVADDRVVDTVNLYLLGMMTADVALERLAQHLPNNQMCLLSQPLIGECLRYIDTELLTDMEHGKEGV</sequence>
<gene>
    <name evidence="1" type="ORF">FSA08_16015</name>
</gene>
<protein>
    <submittedName>
        <fullName evidence="1">DUF3990 domain-containing protein</fullName>
    </submittedName>
</protein>